<keyword evidence="10 14" id="KW-0804">Transcription</keyword>
<feature type="region of interest" description="Disordered" evidence="15">
    <location>
        <begin position="45"/>
        <end position="85"/>
    </location>
</feature>
<dbReference type="GO" id="GO:0000439">
    <property type="term" value="C:transcription factor TFIIH core complex"/>
    <property type="evidence" value="ECO:0007669"/>
    <property type="project" value="UniProtKB-UniRule"/>
</dbReference>
<keyword evidence="17" id="KW-1185">Reference proteome</keyword>
<dbReference type="PANTHER" id="PTHR12831">
    <property type="entry name" value="TRANSCRIPTION INITIATION FACTOR IIH TFIIH , POLYPEPTIDE 3-RELATED"/>
    <property type="match status" value="1"/>
</dbReference>
<dbReference type="PANTHER" id="PTHR12831:SF0">
    <property type="entry name" value="GENERAL TRANSCRIPTION FACTOR IIH SUBUNIT 3"/>
    <property type="match status" value="1"/>
</dbReference>
<feature type="compositionally biased region" description="Low complexity" evidence="15">
    <location>
        <begin position="15"/>
        <end position="26"/>
    </location>
</feature>
<dbReference type="EMBL" id="ACYE01000344">
    <property type="protein sequence ID" value="EFE39254.1"/>
    <property type="molecule type" value="Genomic_DNA"/>
</dbReference>
<evidence type="ECO:0000256" key="8">
    <source>
        <dbReference type="ARBA" id="ARBA00022833"/>
    </source>
</evidence>
<evidence type="ECO:0000256" key="1">
    <source>
        <dbReference type="ARBA" id="ARBA00002817"/>
    </source>
</evidence>
<comment type="subunit">
    <text evidence="14">Component of the 7-subunit TFIIH core complex composed of XPB/SSL2, XPD/RAD3, SSL1, TFB1, TFB2, TFB4 and TFB5, which is active in NER. The core complex associates with the 3-subunit CTD-kinase module TFIIK composed of CCL1, KIN28 and TFB3 to form the 10-subunit holoenzyme (holo-TFIIH) active in transcription.</text>
</comment>
<accession>D4DFX3</accession>
<evidence type="ECO:0000256" key="3">
    <source>
        <dbReference type="ARBA" id="ARBA00005273"/>
    </source>
</evidence>
<dbReference type="Proteomes" id="UP000008383">
    <property type="component" value="Unassembled WGS sequence"/>
</dbReference>
<evidence type="ECO:0000256" key="14">
    <source>
        <dbReference type="RuleBase" id="RU368090"/>
    </source>
</evidence>
<dbReference type="HOGENOM" id="CLU_040211_0_0_1"/>
<dbReference type="OrthoDB" id="17307at2759"/>
<comment type="similarity">
    <text evidence="3 14">Belongs to the TFB4 family.</text>
</comment>
<evidence type="ECO:0000313" key="16">
    <source>
        <dbReference type="EMBL" id="EFE39254.1"/>
    </source>
</evidence>
<organism evidence="16 17">
    <name type="scientific">Trichophyton verrucosum (strain HKI 0517)</name>
    <dbReference type="NCBI Taxonomy" id="663202"/>
    <lineage>
        <taxon>Eukaryota</taxon>
        <taxon>Fungi</taxon>
        <taxon>Dikarya</taxon>
        <taxon>Ascomycota</taxon>
        <taxon>Pezizomycotina</taxon>
        <taxon>Eurotiomycetes</taxon>
        <taxon>Eurotiomycetidae</taxon>
        <taxon>Onygenales</taxon>
        <taxon>Arthrodermataceae</taxon>
        <taxon>Trichophyton</taxon>
    </lineage>
</organism>
<keyword evidence="12 14" id="KW-0539">Nucleus</keyword>
<dbReference type="Pfam" id="PF03850">
    <property type="entry name" value="Tfb4"/>
    <property type="match status" value="1"/>
</dbReference>
<dbReference type="GO" id="GO:0006289">
    <property type="term" value="P:nucleotide-excision repair"/>
    <property type="evidence" value="ECO:0007669"/>
    <property type="project" value="UniProtKB-UniRule"/>
</dbReference>
<dbReference type="FunFam" id="3.40.50.410:FF:000084">
    <property type="entry name" value="Transcription factor TFIIH subunit Tfb4, putative"/>
    <property type="match status" value="1"/>
</dbReference>
<proteinExistence type="inferred from homology"/>
<feature type="compositionally biased region" description="Polar residues" evidence="15">
    <location>
        <begin position="500"/>
        <end position="517"/>
    </location>
</feature>
<feature type="region of interest" description="Disordered" evidence="15">
    <location>
        <begin position="484"/>
        <end position="517"/>
    </location>
</feature>
<dbReference type="RefSeq" id="XP_003019878.1">
    <property type="nucleotide sequence ID" value="XM_003019832.1"/>
</dbReference>
<evidence type="ECO:0000256" key="13">
    <source>
        <dbReference type="ARBA" id="ARBA00033341"/>
    </source>
</evidence>
<keyword evidence="9 14" id="KW-0805">Transcription regulation</keyword>
<dbReference type="InterPro" id="IPR004600">
    <property type="entry name" value="TFIIH_Tfb4/GTF2H3"/>
</dbReference>
<gene>
    <name evidence="16" type="ORF">TRV_06076</name>
</gene>
<keyword evidence="8 14" id="KW-0862">Zinc</keyword>
<evidence type="ECO:0000256" key="10">
    <source>
        <dbReference type="ARBA" id="ARBA00023163"/>
    </source>
</evidence>
<evidence type="ECO:0000256" key="5">
    <source>
        <dbReference type="ARBA" id="ARBA00022723"/>
    </source>
</evidence>
<dbReference type="GeneID" id="9584629"/>
<keyword evidence="6 14" id="KW-0227">DNA damage</keyword>
<evidence type="ECO:0000256" key="9">
    <source>
        <dbReference type="ARBA" id="ARBA00023015"/>
    </source>
</evidence>
<dbReference type="InterPro" id="IPR036465">
    <property type="entry name" value="vWFA_dom_sf"/>
</dbReference>
<dbReference type="Gene3D" id="3.40.50.410">
    <property type="entry name" value="von Willebrand factor, type A domain"/>
    <property type="match status" value="1"/>
</dbReference>
<evidence type="ECO:0000256" key="7">
    <source>
        <dbReference type="ARBA" id="ARBA00022771"/>
    </source>
</evidence>
<dbReference type="GO" id="GO:0008270">
    <property type="term" value="F:zinc ion binding"/>
    <property type="evidence" value="ECO:0007669"/>
    <property type="project" value="UniProtKB-KW"/>
</dbReference>
<dbReference type="KEGG" id="tve:TRV_06076"/>
<feature type="region of interest" description="Disordered" evidence="15">
    <location>
        <begin position="298"/>
        <end position="325"/>
    </location>
</feature>
<keyword evidence="5 14" id="KW-0479">Metal-binding</keyword>
<evidence type="ECO:0000256" key="12">
    <source>
        <dbReference type="ARBA" id="ARBA00023242"/>
    </source>
</evidence>
<evidence type="ECO:0000313" key="17">
    <source>
        <dbReference type="Proteomes" id="UP000008383"/>
    </source>
</evidence>
<keyword evidence="7 14" id="KW-0863">Zinc-finger</keyword>
<keyword evidence="11 14" id="KW-0234">DNA repair</keyword>
<feature type="compositionally biased region" description="Basic and acidic residues" evidence="15">
    <location>
        <begin position="45"/>
        <end position="55"/>
    </location>
</feature>
<dbReference type="GO" id="GO:0005675">
    <property type="term" value="C:transcription factor TFIIH holo complex"/>
    <property type="evidence" value="ECO:0007669"/>
    <property type="project" value="UniProtKB-UniRule"/>
</dbReference>
<protein>
    <recommendedName>
        <fullName evidence="4 14">General transcription and DNA repair factor IIH subunit TFB4</fullName>
        <shortName evidence="14">TFIIH subunit TFB4</shortName>
    </recommendedName>
    <alternativeName>
        <fullName evidence="13 14">RNA polymerase II transcription factor B subunit 4</fullName>
    </alternativeName>
</protein>
<evidence type="ECO:0000256" key="11">
    <source>
        <dbReference type="ARBA" id="ARBA00023204"/>
    </source>
</evidence>
<comment type="function">
    <text evidence="1 14">Component of the general transcription and DNA repair factor IIH (TFIIH) core complex, which is involved in general and transcription-coupled nucleotide excision repair (NER) of damaged DNA and, when complexed to TFIIK, in RNA transcription by RNA polymerase II. In NER, TFIIH acts by opening DNA around the lesion to allow the excision of the damaged oligonucleotide and its replacement by a new DNA fragment. In transcription, TFIIH has an essential role in transcription initiation. When the pre-initiation complex (PIC) has been established, TFIIH is required for promoter opening and promoter escape. Phosphorylation of the C-terminal tail (CTD) of the largest subunit of RNA polymerase II by the kinase module TFIIK controls the initiation of transcription.</text>
</comment>
<evidence type="ECO:0000256" key="2">
    <source>
        <dbReference type="ARBA" id="ARBA00004123"/>
    </source>
</evidence>
<dbReference type="AlphaFoldDB" id="D4DFX3"/>
<feature type="region of interest" description="Disordered" evidence="15">
    <location>
        <begin position="180"/>
        <end position="223"/>
    </location>
</feature>
<comment type="caution">
    <text evidence="16">The sequence shown here is derived from an EMBL/GenBank/DDBJ whole genome shotgun (WGS) entry which is preliminary data.</text>
</comment>
<name>D4DFX3_TRIVH</name>
<sequence length="517" mass="55835">MQEEYAGPTGRLRRPSSACPSSSFFASSRCPRRFLSLSSSFLRPLLEKEKPTDDRRRRRGRSARLPTREKREKRERPGEEESESGWRIQALQRTVSPPPYRRSYTLTDLISPDPSLLTVILDTNPHAWAQLQETLPLSSAVANLLVFINAHLACNYANKVAVVASHSHQAVWLYPTPPAAAPGDAATDSQKKHLRPSNNDRDGDTPMTDYGEPVVSPQAQQLEQQPNKYRPFLLVEQQLTRNLNRLLTRTRAEEISPSSASSSSSSTMMAGALSLALSYINRETIAYLDTHGTAAGSDPAAGGAGGLPPPPGGAPPTSDKANAAAATDAGALQSRILIISVSSAANSAQQYIPIMNSIFACQRLHIPIDICKLAGDAVFLQQACDATRGIYMSLDSPRGFLQYLMLAFLPDQRARRNLILPTRVDVDFRAACFCHRKVVDVGFVCSICLSIFCEPPEGANCLTCGTHLALGDYGAKPIVVSRKKKRKKASAKTLNGAGNGVSSGPATPSSMATTPAP</sequence>
<feature type="region of interest" description="Disordered" evidence="15">
    <location>
        <begin position="1"/>
        <end position="26"/>
    </location>
</feature>
<evidence type="ECO:0000256" key="4">
    <source>
        <dbReference type="ARBA" id="ARBA00021280"/>
    </source>
</evidence>
<feature type="compositionally biased region" description="Low complexity" evidence="15">
    <location>
        <begin position="315"/>
        <end position="325"/>
    </location>
</feature>
<comment type="subcellular location">
    <subcellularLocation>
        <location evidence="2 14">Nucleus</location>
    </subcellularLocation>
</comment>
<evidence type="ECO:0000256" key="15">
    <source>
        <dbReference type="SAM" id="MobiDB-lite"/>
    </source>
</evidence>
<dbReference type="GO" id="GO:0006355">
    <property type="term" value="P:regulation of DNA-templated transcription"/>
    <property type="evidence" value="ECO:0007669"/>
    <property type="project" value="InterPro"/>
</dbReference>
<evidence type="ECO:0000256" key="6">
    <source>
        <dbReference type="ARBA" id="ARBA00022763"/>
    </source>
</evidence>
<reference evidence="17" key="1">
    <citation type="journal article" date="2011" name="Genome Biol.">
        <title>Comparative and functional genomics provide insights into the pathogenicity of dermatophytic fungi.</title>
        <authorList>
            <person name="Burmester A."/>
            <person name="Shelest E."/>
            <person name="Gloeckner G."/>
            <person name="Heddergott C."/>
            <person name="Schindler S."/>
            <person name="Staib P."/>
            <person name="Heidel A."/>
            <person name="Felder M."/>
            <person name="Petzold A."/>
            <person name="Szafranski K."/>
            <person name="Feuermann M."/>
            <person name="Pedruzzi I."/>
            <person name="Priebe S."/>
            <person name="Groth M."/>
            <person name="Winkler R."/>
            <person name="Li W."/>
            <person name="Kniemeyer O."/>
            <person name="Schroeckh V."/>
            <person name="Hertweck C."/>
            <person name="Hube B."/>
            <person name="White T.C."/>
            <person name="Platzer M."/>
            <person name="Guthke R."/>
            <person name="Heitman J."/>
            <person name="Woestemeyer J."/>
            <person name="Zipfel P.F."/>
            <person name="Monod M."/>
            <person name="Brakhage A.A."/>
        </authorList>
    </citation>
    <scope>NUCLEOTIDE SEQUENCE [LARGE SCALE GENOMIC DNA]</scope>
    <source>
        <strain evidence="17">HKI 0517</strain>
    </source>
</reference>
<feature type="compositionally biased region" description="Basic and acidic residues" evidence="15">
    <location>
        <begin position="66"/>
        <end position="79"/>
    </location>
</feature>